<feature type="region of interest" description="Disordered" evidence="1">
    <location>
        <begin position="1"/>
        <end position="71"/>
    </location>
</feature>
<gene>
    <name evidence="4" type="primary">MSS51</name>
    <name evidence="4" type="ORF">C6P46_002983</name>
</gene>
<dbReference type="Proteomes" id="UP000777482">
    <property type="component" value="Unassembled WGS sequence"/>
</dbReference>
<name>A0A9P6VTE7_RHOMI</name>
<feature type="domain" description="Mitochondrial splicing suppressor 51-like C-terminal" evidence="3">
    <location>
        <begin position="235"/>
        <end position="433"/>
    </location>
</feature>
<dbReference type="EMBL" id="PUHQ01000229">
    <property type="protein sequence ID" value="KAG0653328.1"/>
    <property type="molecule type" value="Genomic_DNA"/>
</dbReference>
<keyword evidence="5" id="KW-1185">Reference proteome</keyword>
<sequence>MAPAHRLASLSAQSIARPHPRPRARLAAPGSTASQRTLFGWSSPFRSSKQKDEPNKTRKPQPLLSQDDLFHPLSKSPFAEMRAKGDRIRHLAYCPVSLEKYHEHLHVQFECPHCGFPTHASEQRWAEDDQHARYWPRLREANEDEHDLRSGREMTEFDRLPTEQPYEEAVSFGNWDVFLYTRSFPSIESERSRRHVSKLLTYPVTIGSILHENSPYTVRNQRLLPEGLRSLMALRHTLHPSDKDSTSAAKAGLPPSPVRILILGARAESSLPPHVLAQLSHLFPAIPLHLIFIGPEAYLPPASTKETSVYGVPSHTRIEHDGRLTITTLQSPYSEVHDLLGPFDPYQDVFFAFSPGFGFPDEHSPQLTQLETNWNADVRAILETKCALFCTGFSPADIERDVVALDKAEGIKGEFDWLLTPGENVFGSEKWEVAEFDPRVAVKTNWGVWGIRGKRYEVRGGSAADDDVIAV</sequence>
<evidence type="ECO:0000259" key="3">
    <source>
        <dbReference type="Pfam" id="PF20179"/>
    </source>
</evidence>
<feature type="domain" description="Mitochondrial splicing suppressor 51 zinc-finger" evidence="2">
    <location>
        <begin position="93"/>
        <end position="148"/>
    </location>
</feature>
<reference evidence="4 5" key="1">
    <citation type="submission" date="2020-11" db="EMBL/GenBank/DDBJ databases">
        <title>Kefir isolates.</title>
        <authorList>
            <person name="Marcisauskas S."/>
            <person name="Kim Y."/>
            <person name="Blasche S."/>
        </authorList>
    </citation>
    <scope>NUCLEOTIDE SEQUENCE [LARGE SCALE GENOMIC DNA]</scope>
    <source>
        <strain evidence="4 5">KR</strain>
    </source>
</reference>
<evidence type="ECO:0000259" key="2">
    <source>
        <dbReference type="Pfam" id="PF13824"/>
    </source>
</evidence>
<accession>A0A9P6VTE7</accession>
<dbReference type="Pfam" id="PF20179">
    <property type="entry name" value="MSS51_C"/>
    <property type="match status" value="1"/>
</dbReference>
<comment type="caution">
    <text evidence="4">The sequence shown here is derived from an EMBL/GenBank/DDBJ whole genome shotgun (WGS) entry which is preliminary data.</text>
</comment>
<dbReference type="InterPro" id="IPR032717">
    <property type="entry name" value="Mss51_Znf"/>
</dbReference>
<dbReference type="InterPro" id="IPR046824">
    <property type="entry name" value="Mss51-like_C"/>
</dbReference>
<dbReference type="PANTHER" id="PTHR28069">
    <property type="entry name" value="GH20023P"/>
    <property type="match status" value="1"/>
</dbReference>
<organism evidence="4 5">
    <name type="scientific">Rhodotorula mucilaginosa</name>
    <name type="common">Yeast</name>
    <name type="synonym">Rhodotorula rubra</name>
    <dbReference type="NCBI Taxonomy" id="5537"/>
    <lineage>
        <taxon>Eukaryota</taxon>
        <taxon>Fungi</taxon>
        <taxon>Dikarya</taxon>
        <taxon>Basidiomycota</taxon>
        <taxon>Pucciniomycotina</taxon>
        <taxon>Microbotryomycetes</taxon>
        <taxon>Sporidiobolales</taxon>
        <taxon>Sporidiobolaceae</taxon>
        <taxon>Rhodotorula</taxon>
    </lineage>
</organism>
<dbReference type="PANTHER" id="PTHR28069:SF1">
    <property type="entry name" value="PROTEIN MSS51, MITOCHONDRIAL"/>
    <property type="match status" value="1"/>
</dbReference>
<dbReference type="OrthoDB" id="5282002at2759"/>
<dbReference type="AlphaFoldDB" id="A0A9P6VTE7"/>
<protein>
    <submittedName>
        <fullName evidence="4">Translational activator for mitochondrial COX1</fullName>
    </submittedName>
</protein>
<evidence type="ECO:0000313" key="5">
    <source>
        <dbReference type="Proteomes" id="UP000777482"/>
    </source>
</evidence>
<dbReference type="Pfam" id="PF13824">
    <property type="entry name" value="zf-Mss51"/>
    <property type="match status" value="1"/>
</dbReference>
<evidence type="ECO:0000313" key="4">
    <source>
        <dbReference type="EMBL" id="KAG0653328.1"/>
    </source>
</evidence>
<proteinExistence type="predicted"/>
<evidence type="ECO:0000256" key="1">
    <source>
        <dbReference type="SAM" id="MobiDB-lite"/>
    </source>
</evidence>